<reference evidence="2 3" key="1">
    <citation type="submission" date="2019-04" db="EMBL/GenBank/DDBJ databases">
        <title>Streptomyces oryziradicis sp. nov., a novel actinomycete isolated from rhizosphere soil of rice (Oryza sativa L.).</title>
        <authorList>
            <person name="Li C."/>
        </authorList>
    </citation>
    <scope>NUCLEOTIDE SEQUENCE [LARGE SCALE GENOMIC DNA]</scope>
    <source>
        <strain evidence="2 3">NEAU-C40</strain>
    </source>
</reference>
<evidence type="ECO:0000256" key="1">
    <source>
        <dbReference type="SAM" id="MobiDB-lite"/>
    </source>
</evidence>
<sequence length="688" mass="74267">MTRLADRLSALASNGTPITFAAIALPCEVVAGEAEPIAASPLAPFLAEAIAHAFDHEDSKWTDSARAFPQGLAAQGSFLHLTAALQTLLASAAAARAWAKPLNTVLLADFPASVQASPLVAAARLEGAVRLAASHAVTPYRVWEALDDLPVDGPEDFLERMPRLLGVALDCWAGQESVGATVRGLLERLSAEEATDAHAWFELGCDRLRSALSCHDIEQVTQQVAQARRLFATTAAAVEARQDAEAYTAVCDALLGFASGNAGKVAEAADVLERALEQRSAWLRGTHQPPWLQPRRTAEVAWSQLLLQLRATSSLLSEPVWMEPWRALDAVLGAYRAARTVRPVGAGDDLTGLAALIEPAIEDGFLRQQSFLAALRHAAAHPTDHPEAGLDAETAVTVLAHIGARATPRAQSTQRSSSADEEDDPPGRDPHRLHRLAPTFVMALGTDQAGRVADQLDDAALAAVEGLAYTGDVARLSACDPVIVPTLDRILEQLSAFADFTGEVRHTFEALVAQTLLFLKSRSDLTSTNLFGPGKKGDRPYDYRRKPRPGQRKALEGDLQRDFHGWLQAGPLHNIVHVETVDLGMGRADVLVHFGALRYLTEIKKDDADNTRERLERRYLKQAAEYTNTNTPFGQLLVLDLTAKSTGTRRINELTWTTSHRPDGASIDRAVVVGIVAANRVTPADYSR</sequence>
<feature type="region of interest" description="Disordered" evidence="1">
    <location>
        <begin position="405"/>
        <end position="433"/>
    </location>
</feature>
<evidence type="ECO:0000313" key="2">
    <source>
        <dbReference type="EMBL" id="TKA04744.1"/>
    </source>
</evidence>
<accession>A0A4U0S6K6</accession>
<dbReference type="EMBL" id="SUMC01000048">
    <property type="protein sequence ID" value="TKA04744.1"/>
    <property type="molecule type" value="Genomic_DNA"/>
</dbReference>
<organism evidence="2 3">
    <name type="scientific">Actinacidiphila oryziradicis</name>
    <dbReference type="NCBI Taxonomy" id="2571141"/>
    <lineage>
        <taxon>Bacteria</taxon>
        <taxon>Bacillati</taxon>
        <taxon>Actinomycetota</taxon>
        <taxon>Actinomycetes</taxon>
        <taxon>Kitasatosporales</taxon>
        <taxon>Streptomycetaceae</taxon>
        <taxon>Actinacidiphila</taxon>
    </lineage>
</organism>
<comment type="caution">
    <text evidence="2">The sequence shown here is derived from an EMBL/GenBank/DDBJ whole genome shotgun (WGS) entry which is preliminary data.</text>
</comment>
<dbReference type="AlphaFoldDB" id="A0A4U0S6K6"/>
<name>A0A4U0S6K6_9ACTN</name>
<protein>
    <submittedName>
        <fullName evidence="2">Uncharacterized protein</fullName>
    </submittedName>
</protein>
<evidence type="ECO:0000313" key="3">
    <source>
        <dbReference type="Proteomes" id="UP000305778"/>
    </source>
</evidence>
<feature type="compositionally biased region" description="Basic and acidic residues" evidence="1">
    <location>
        <begin position="535"/>
        <end position="544"/>
    </location>
</feature>
<gene>
    <name evidence="2" type="ORF">FCI23_34880</name>
</gene>
<dbReference type="OrthoDB" id="9146026at2"/>
<feature type="region of interest" description="Disordered" evidence="1">
    <location>
        <begin position="529"/>
        <end position="555"/>
    </location>
</feature>
<dbReference type="RefSeq" id="WP_136728176.1">
    <property type="nucleotide sequence ID" value="NZ_SUMC01000048.1"/>
</dbReference>
<dbReference type="Proteomes" id="UP000305778">
    <property type="component" value="Unassembled WGS sequence"/>
</dbReference>
<proteinExistence type="predicted"/>
<keyword evidence="3" id="KW-1185">Reference proteome</keyword>